<feature type="transmembrane region" description="Helical" evidence="1">
    <location>
        <begin position="44"/>
        <end position="67"/>
    </location>
</feature>
<accession>A0ABT8L0B0</accession>
<name>A0ABT8L0B0_9BACT</name>
<keyword evidence="1" id="KW-0472">Membrane</keyword>
<comment type="caution">
    <text evidence="2">The sequence shown here is derived from an EMBL/GenBank/DDBJ whole genome shotgun (WGS) entry which is preliminary data.</text>
</comment>
<reference evidence="2" key="1">
    <citation type="submission" date="2023-06" db="EMBL/GenBank/DDBJ databases">
        <title>Genomic of Parafulvivirga corallium.</title>
        <authorList>
            <person name="Wang G."/>
        </authorList>
    </citation>
    <scope>NUCLEOTIDE SEQUENCE</scope>
    <source>
        <strain evidence="2">BMA10</strain>
    </source>
</reference>
<dbReference type="Proteomes" id="UP001172082">
    <property type="component" value="Unassembled WGS sequence"/>
</dbReference>
<feature type="transmembrane region" description="Helical" evidence="1">
    <location>
        <begin position="79"/>
        <end position="98"/>
    </location>
</feature>
<dbReference type="RefSeq" id="WP_346755614.1">
    <property type="nucleotide sequence ID" value="NZ_JAUJEA010000021.1"/>
</dbReference>
<dbReference type="InterPro" id="IPR046659">
    <property type="entry name" value="DUF6768"/>
</dbReference>
<dbReference type="EMBL" id="JAUJEA010000021">
    <property type="protein sequence ID" value="MDN5205592.1"/>
    <property type="molecule type" value="Genomic_DNA"/>
</dbReference>
<dbReference type="Pfam" id="PF20556">
    <property type="entry name" value="DUF6768"/>
    <property type="match status" value="1"/>
</dbReference>
<proteinExistence type="predicted"/>
<protein>
    <submittedName>
        <fullName evidence="2">Uncharacterized protein</fullName>
    </submittedName>
</protein>
<keyword evidence="1" id="KW-0812">Transmembrane</keyword>
<evidence type="ECO:0000313" key="3">
    <source>
        <dbReference type="Proteomes" id="UP001172082"/>
    </source>
</evidence>
<sequence length="129" mass="15036">MKSTDKKIDALIKKALSEEEAAFYQQLDEPSLPEMMRSNFSGKLGWLAWITTIMIFVWTALGVFCAIKFFESEEVKDLFVWGGIFFFLAMSVTSLKMFQWMQMNKNVLLREIKRLELQISIMAEKMGNE</sequence>
<organism evidence="2 3">
    <name type="scientific">Splendidivirga corallicola</name>
    <dbReference type="NCBI Taxonomy" id="3051826"/>
    <lineage>
        <taxon>Bacteria</taxon>
        <taxon>Pseudomonadati</taxon>
        <taxon>Bacteroidota</taxon>
        <taxon>Cytophagia</taxon>
        <taxon>Cytophagales</taxon>
        <taxon>Splendidivirgaceae</taxon>
        <taxon>Splendidivirga</taxon>
    </lineage>
</organism>
<keyword evidence="3" id="KW-1185">Reference proteome</keyword>
<keyword evidence="1" id="KW-1133">Transmembrane helix</keyword>
<evidence type="ECO:0000256" key="1">
    <source>
        <dbReference type="SAM" id="Phobius"/>
    </source>
</evidence>
<gene>
    <name evidence="2" type="ORF">QQ008_29680</name>
</gene>
<evidence type="ECO:0000313" key="2">
    <source>
        <dbReference type="EMBL" id="MDN5205592.1"/>
    </source>
</evidence>